<proteinExistence type="predicted"/>
<comment type="caution">
    <text evidence="1">The sequence shown here is derived from an EMBL/GenBank/DDBJ whole genome shotgun (WGS) entry which is preliminary data.</text>
</comment>
<reference evidence="1 2" key="1">
    <citation type="submission" date="2023-10" db="EMBL/GenBank/DDBJ databases">
        <title>Paenibacillus strain PFR10 Genome sequencing and assembly.</title>
        <authorList>
            <person name="Kim I."/>
        </authorList>
    </citation>
    <scope>NUCLEOTIDE SEQUENCE [LARGE SCALE GENOMIC DNA]</scope>
    <source>
        <strain evidence="1 2">PFR10</strain>
    </source>
</reference>
<dbReference type="Proteomes" id="UP001260980">
    <property type="component" value="Unassembled WGS sequence"/>
</dbReference>
<accession>A0ABU3RQE1</accession>
<gene>
    <name evidence="1" type="ORF">RQP52_35745</name>
</gene>
<dbReference type="RefSeq" id="WP_315956216.1">
    <property type="nucleotide sequence ID" value="NZ_JAWCUD010000025.1"/>
</dbReference>
<protein>
    <submittedName>
        <fullName evidence="1">Uncharacterized protein</fullName>
    </submittedName>
</protein>
<dbReference type="EMBL" id="JAWCUD010000025">
    <property type="protein sequence ID" value="MDU0206423.1"/>
    <property type="molecule type" value="Genomic_DNA"/>
</dbReference>
<keyword evidence="2" id="KW-1185">Reference proteome</keyword>
<sequence length="71" mass="8056">GMKGLLTRRDMGVKIAKGTVENTCSNWNELGDSTPPLFPHALLTKHPKYISLLFIQHRNLKDEILRIDELA</sequence>
<feature type="non-terminal residue" evidence="1">
    <location>
        <position position="1"/>
    </location>
</feature>
<organism evidence="1 2">
    <name type="scientific">Paenibacillus violae</name>
    <dbReference type="NCBI Taxonomy" id="3077234"/>
    <lineage>
        <taxon>Bacteria</taxon>
        <taxon>Bacillati</taxon>
        <taxon>Bacillota</taxon>
        <taxon>Bacilli</taxon>
        <taxon>Bacillales</taxon>
        <taxon>Paenibacillaceae</taxon>
        <taxon>Paenibacillus</taxon>
    </lineage>
</organism>
<evidence type="ECO:0000313" key="2">
    <source>
        <dbReference type="Proteomes" id="UP001260980"/>
    </source>
</evidence>
<evidence type="ECO:0000313" key="1">
    <source>
        <dbReference type="EMBL" id="MDU0206423.1"/>
    </source>
</evidence>
<name>A0ABU3RQE1_9BACL</name>